<dbReference type="STRING" id="33036.HMPREF3200_01759"/>
<dbReference type="AlphaFoldDB" id="A0A133KAJ5"/>
<sequence length="58" mass="6792">MLNRNNNKTLVFKPRGLFTQSVEVLLFYSQKTMMSYAIKAAKESINLEKEIRKKVNNI</sequence>
<gene>
    <name evidence="1" type="ORF">HMPREF3200_01759</name>
</gene>
<reference evidence="2" key="1">
    <citation type="submission" date="2016-01" db="EMBL/GenBank/DDBJ databases">
        <authorList>
            <person name="Mitreva M."/>
            <person name="Pepin K.H."/>
            <person name="Mihindukulasuriya K.A."/>
            <person name="Fulton R."/>
            <person name="Fronick C."/>
            <person name="O'Laughlin M."/>
            <person name="Miner T."/>
            <person name="Herter B."/>
            <person name="Rosa B.A."/>
            <person name="Cordes M."/>
            <person name="Tomlinson C."/>
            <person name="Wollam A."/>
            <person name="Palsikar V.B."/>
            <person name="Mardis E.R."/>
            <person name="Wilson R.K."/>
        </authorList>
    </citation>
    <scope>NUCLEOTIDE SEQUENCE [LARGE SCALE GENOMIC DNA]</scope>
    <source>
        <strain evidence="2">MJR8151</strain>
    </source>
</reference>
<protein>
    <submittedName>
        <fullName evidence="1">Uncharacterized protein</fullName>
    </submittedName>
</protein>
<dbReference type="PATRIC" id="fig|33036.3.peg.1744"/>
<evidence type="ECO:0000313" key="1">
    <source>
        <dbReference type="EMBL" id="KWZ76588.1"/>
    </source>
</evidence>
<evidence type="ECO:0000313" key="2">
    <source>
        <dbReference type="Proteomes" id="UP000070383"/>
    </source>
</evidence>
<dbReference type="EMBL" id="LRPM01000076">
    <property type="protein sequence ID" value="KWZ76588.1"/>
    <property type="molecule type" value="Genomic_DNA"/>
</dbReference>
<name>A0A133KAJ5_9FIRM</name>
<keyword evidence="2" id="KW-1185">Reference proteome</keyword>
<organism evidence="1 2">
    <name type="scientific">Anaerococcus tetradius</name>
    <dbReference type="NCBI Taxonomy" id="33036"/>
    <lineage>
        <taxon>Bacteria</taxon>
        <taxon>Bacillati</taxon>
        <taxon>Bacillota</taxon>
        <taxon>Tissierellia</taxon>
        <taxon>Tissierellales</taxon>
        <taxon>Peptoniphilaceae</taxon>
        <taxon>Anaerococcus</taxon>
    </lineage>
</organism>
<proteinExistence type="predicted"/>
<accession>A0A133KAJ5</accession>
<comment type="caution">
    <text evidence="1">The sequence shown here is derived from an EMBL/GenBank/DDBJ whole genome shotgun (WGS) entry which is preliminary data.</text>
</comment>
<dbReference type="Proteomes" id="UP000070383">
    <property type="component" value="Unassembled WGS sequence"/>
</dbReference>